<dbReference type="OMA" id="ENICEHG"/>
<proteinExistence type="predicted"/>
<name>W1NLQ4_AMBTC</name>
<evidence type="ECO:0000313" key="2">
    <source>
        <dbReference type="Proteomes" id="UP000017836"/>
    </source>
</evidence>
<dbReference type="PANTHER" id="PTHR36388">
    <property type="entry name" value="OS02G0469000 PROTEIN"/>
    <property type="match status" value="1"/>
</dbReference>
<sequence>MSIMDDLSEGIEALSFTSEEPNHRNDQITPEDAAWVDSCLIKELGSHPMSMNGTLDALNEMFSNILNPDTVSDYIASFPYFDNSGKIEEESTSVVHSFPQNLSPSSENMEEFGDLGLETMAGVEDGESLEDIFKVWDLNTEWEDDDVELLKQLTEALVVSKRHSPPVLNRRLDSGETEGLKDMEQSFLDEERINALTAGLKNLSLTQFSFDDLK</sequence>
<dbReference type="EMBL" id="KI397142">
    <property type="protein sequence ID" value="ERM96446.1"/>
    <property type="molecule type" value="Genomic_DNA"/>
</dbReference>
<accession>W1NLQ4</accession>
<evidence type="ECO:0000313" key="1">
    <source>
        <dbReference type="EMBL" id="ERM96446.1"/>
    </source>
</evidence>
<keyword evidence="2" id="KW-1185">Reference proteome</keyword>
<organism evidence="1 2">
    <name type="scientific">Amborella trichopoda</name>
    <dbReference type="NCBI Taxonomy" id="13333"/>
    <lineage>
        <taxon>Eukaryota</taxon>
        <taxon>Viridiplantae</taxon>
        <taxon>Streptophyta</taxon>
        <taxon>Embryophyta</taxon>
        <taxon>Tracheophyta</taxon>
        <taxon>Spermatophyta</taxon>
        <taxon>Magnoliopsida</taxon>
        <taxon>Amborellales</taxon>
        <taxon>Amborellaceae</taxon>
        <taxon>Amborella</taxon>
    </lineage>
</organism>
<protein>
    <submittedName>
        <fullName evidence="1">Uncharacterized protein</fullName>
    </submittedName>
</protein>
<reference evidence="2" key="1">
    <citation type="journal article" date="2013" name="Science">
        <title>The Amborella genome and the evolution of flowering plants.</title>
        <authorList>
            <consortium name="Amborella Genome Project"/>
        </authorList>
    </citation>
    <scope>NUCLEOTIDE SEQUENCE [LARGE SCALE GENOMIC DNA]</scope>
</reference>
<dbReference type="AlphaFoldDB" id="W1NLQ4"/>
<dbReference type="Gramene" id="ERM96446">
    <property type="protein sequence ID" value="ERM96446"/>
    <property type="gene ID" value="AMTR_s00001p00252140"/>
</dbReference>
<gene>
    <name evidence="1" type="ORF">AMTR_s00001p00252140</name>
</gene>
<dbReference type="HOGENOM" id="CLU_1121660_0_0_1"/>
<dbReference type="PANTHER" id="PTHR36388:SF1">
    <property type="entry name" value="OS02G0469000 PROTEIN"/>
    <property type="match status" value="1"/>
</dbReference>
<dbReference type="Proteomes" id="UP000017836">
    <property type="component" value="Unassembled WGS sequence"/>
</dbReference>